<evidence type="ECO:0000256" key="2">
    <source>
        <dbReference type="ARBA" id="ARBA00022679"/>
    </source>
</evidence>
<comment type="caution">
    <text evidence="4">The sequence shown here is derived from an EMBL/GenBank/DDBJ whole genome shotgun (WGS) entry which is preliminary data.</text>
</comment>
<keyword evidence="2" id="KW-0808">Transferase</keyword>
<dbReference type="AlphaFoldDB" id="A0A9D7XND0"/>
<dbReference type="Pfam" id="PF02086">
    <property type="entry name" value="MethyltransfD12"/>
    <property type="match status" value="1"/>
</dbReference>
<gene>
    <name evidence="4" type="ORF">IPP15_06615</name>
</gene>
<accession>A0A9D7XND0</accession>
<name>A0A9D7XND0_9BACT</name>
<dbReference type="InterPro" id="IPR012327">
    <property type="entry name" value="MeTrfase_D12"/>
</dbReference>
<dbReference type="SUPFAM" id="SSF53335">
    <property type="entry name" value="S-adenosyl-L-methionine-dependent methyltransferases"/>
    <property type="match status" value="1"/>
</dbReference>
<evidence type="ECO:0000256" key="3">
    <source>
        <dbReference type="ARBA" id="ARBA00022691"/>
    </source>
</evidence>
<reference evidence="4 5" key="1">
    <citation type="submission" date="2020-10" db="EMBL/GenBank/DDBJ databases">
        <title>Connecting structure to function with the recovery of over 1000 high-quality activated sludge metagenome-assembled genomes encoding full-length rRNA genes using long-read sequencing.</title>
        <authorList>
            <person name="Singleton C.M."/>
            <person name="Petriglieri F."/>
            <person name="Kristensen J.M."/>
            <person name="Kirkegaard R.H."/>
            <person name="Michaelsen T.Y."/>
            <person name="Andersen M.H."/>
            <person name="Karst S.M."/>
            <person name="Dueholm M.S."/>
            <person name="Nielsen P.H."/>
            <person name="Albertsen M."/>
        </authorList>
    </citation>
    <scope>NUCLEOTIDE SEQUENCE [LARGE SCALE GENOMIC DNA]</scope>
    <source>
        <strain evidence="4">Ribe_18-Q3-R11-54_MAXAC.273</strain>
    </source>
</reference>
<proteinExistence type="predicted"/>
<keyword evidence="3" id="KW-0949">S-adenosyl-L-methionine</keyword>
<evidence type="ECO:0000313" key="5">
    <source>
        <dbReference type="Proteomes" id="UP000808337"/>
    </source>
</evidence>
<keyword evidence="1 4" id="KW-0489">Methyltransferase</keyword>
<dbReference type="Proteomes" id="UP000808337">
    <property type="component" value="Unassembled WGS sequence"/>
</dbReference>
<evidence type="ECO:0000313" key="4">
    <source>
        <dbReference type="EMBL" id="MBK9982090.1"/>
    </source>
</evidence>
<dbReference type="GO" id="GO:0009007">
    <property type="term" value="F:site-specific DNA-methyltransferase (adenine-specific) activity"/>
    <property type="evidence" value="ECO:0007669"/>
    <property type="project" value="UniProtKB-EC"/>
</dbReference>
<evidence type="ECO:0000256" key="1">
    <source>
        <dbReference type="ARBA" id="ARBA00022603"/>
    </source>
</evidence>
<dbReference type="InterPro" id="IPR029063">
    <property type="entry name" value="SAM-dependent_MTases_sf"/>
</dbReference>
<protein>
    <submittedName>
        <fullName evidence="4">DNA adenine methylase</fullName>
    </submittedName>
</protein>
<dbReference type="GO" id="GO:0009307">
    <property type="term" value="P:DNA restriction-modification system"/>
    <property type="evidence" value="ECO:0007669"/>
    <property type="project" value="InterPro"/>
</dbReference>
<sequence length="50" mass="6111">MIERLRKIIVKRDKIFVSNLDALVFLKQIQDENAFVYLDPPYYNRVKHFI</sequence>
<organism evidence="4 5">
    <name type="scientific">Candidatus Opimibacter skivensis</name>
    <dbReference type="NCBI Taxonomy" id="2982028"/>
    <lineage>
        <taxon>Bacteria</taxon>
        <taxon>Pseudomonadati</taxon>
        <taxon>Bacteroidota</taxon>
        <taxon>Saprospiria</taxon>
        <taxon>Saprospirales</taxon>
        <taxon>Saprospiraceae</taxon>
        <taxon>Candidatus Opimibacter</taxon>
    </lineage>
</organism>
<dbReference type="Gene3D" id="3.40.50.150">
    <property type="entry name" value="Vaccinia Virus protein VP39"/>
    <property type="match status" value="1"/>
</dbReference>
<dbReference type="EMBL" id="JADKGY010000001">
    <property type="protein sequence ID" value="MBK9982090.1"/>
    <property type="molecule type" value="Genomic_DNA"/>
</dbReference>
<dbReference type="GO" id="GO:0032259">
    <property type="term" value="P:methylation"/>
    <property type="evidence" value="ECO:0007669"/>
    <property type="project" value="UniProtKB-KW"/>
</dbReference>